<evidence type="ECO:0000313" key="4">
    <source>
        <dbReference type="Proteomes" id="UP000242715"/>
    </source>
</evidence>
<dbReference type="Gene3D" id="3.40.50.10140">
    <property type="entry name" value="Toll/interleukin-1 receptor homology (TIR) domain"/>
    <property type="match status" value="1"/>
</dbReference>
<dbReference type="AlphaFoldDB" id="A0A2Z6N8B9"/>
<proteinExistence type="predicted"/>
<reference evidence="4" key="1">
    <citation type="journal article" date="2017" name="Front. Plant Sci.">
        <title>Climate Clever Clovers: New Paradigm to Reduce the Environmental Footprint of Ruminants by Breeding Low Methanogenic Forages Utilizing Haplotype Variation.</title>
        <authorList>
            <person name="Kaur P."/>
            <person name="Appels R."/>
            <person name="Bayer P.E."/>
            <person name="Keeble-Gagnere G."/>
            <person name="Wang J."/>
            <person name="Hirakawa H."/>
            <person name="Shirasawa K."/>
            <person name="Vercoe P."/>
            <person name="Stefanova K."/>
            <person name="Durmic Z."/>
            <person name="Nichols P."/>
            <person name="Revell C."/>
            <person name="Isobe S.N."/>
            <person name="Edwards D."/>
            <person name="Erskine W."/>
        </authorList>
    </citation>
    <scope>NUCLEOTIDE SEQUENCE [LARGE SCALE GENOMIC DNA]</scope>
    <source>
        <strain evidence="4">cv. Daliak</strain>
    </source>
</reference>
<keyword evidence="4" id="KW-1185">Reference proteome</keyword>
<dbReference type="SUPFAM" id="SSF52200">
    <property type="entry name" value="Toll/Interleukin receptor TIR domain"/>
    <property type="match status" value="1"/>
</dbReference>
<dbReference type="InterPro" id="IPR035897">
    <property type="entry name" value="Toll_tir_struct_dom_sf"/>
</dbReference>
<organism evidence="3 4">
    <name type="scientific">Trifolium subterraneum</name>
    <name type="common">Subterranean clover</name>
    <dbReference type="NCBI Taxonomy" id="3900"/>
    <lineage>
        <taxon>Eukaryota</taxon>
        <taxon>Viridiplantae</taxon>
        <taxon>Streptophyta</taxon>
        <taxon>Embryophyta</taxon>
        <taxon>Tracheophyta</taxon>
        <taxon>Spermatophyta</taxon>
        <taxon>Magnoliopsida</taxon>
        <taxon>eudicotyledons</taxon>
        <taxon>Gunneridae</taxon>
        <taxon>Pentapetalae</taxon>
        <taxon>rosids</taxon>
        <taxon>fabids</taxon>
        <taxon>Fabales</taxon>
        <taxon>Fabaceae</taxon>
        <taxon>Papilionoideae</taxon>
        <taxon>50 kb inversion clade</taxon>
        <taxon>NPAAA clade</taxon>
        <taxon>Hologalegina</taxon>
        <taxon>IRL clade</taxon>
        <taxon>Trifolieae</taxon>
        <taxon>Trifolium</taxon>
    </lineage>
</organism>
<dbReference type="GO" id="GO:0007165">
    <property type="term" value="P:signal transduction"/>
    <property type="evidence" value="ECO:0007669"/>
    <property type="project" value="InterPro"/>
</dbReference>
<keyword evidence="1" id="KW-0520">NAD</keyword>
<protein>
    <recommendedName>
        <fullName evidence="2">TIR domain-containing protein</fullName>
    </recommendedName>
</protein>
<evidence type="ECO:0000259" key="2">
    <source>
        <dbReference type="PROSITE" id="PS50104"/>
    </source>
</evidence>
<dbReference type="EMBL" id="DF973788">
    <property type="protein sequence ID" value="GAU40056.1"/>
    <property type="molecule type" value="Genomic_DNA"/>
</dbReference>
<dbReference type="SMART" id="SM00255">
    <property type="entry name" value="TIR"/>
    <property type="match status" value="1"/>
</dbReference>
<dbReference type="PROSITE" id="PS50104">
    <property type="entry name" value="TIR"/>
    <property type="match status" value="1"/>
</dbReference>
<dbReference type="OrthoDB" id="6160824at2759"/>
<dbReference type="PANTHER" id="PTHR32009">
    <property type="entry name" value="TMV RESISTANCE PROTEIN N-LIKE"/>
    <property type="match status" value="1"/>
</dbReference>
<dbReference type="Pfam" id="PF01582">
    <property type="entry name" value="TIR"/>
    <property type="match status" value="1"/>
</dbReference>
<evidence type="ECO:0000256" key="1">
    <source>
        <dbReference type="ARBA" id="ARBA00023027"/>
    </source>
</evidence>
<gene>
    <name evidence="3" type="ORF">TSUD_258490</name>
</gene>
<dbReference type="Proteomes" id="UP000242715">
    <property type="component" value="Unassembled WGS sequence"/>
</dbReference>
<sequence>MDDEGLEGGNDISKTLLEAIEKSKLSIVVFSENYGYSSWCLDEFVKIVECKETKNQLVWPIFYKIEESDVSNQTNSYGDAMAGHEDKYGMDSEKVKNWRSALSKVASLRGDYYHIKKNEYESEVIKKIVESAIGAENQL</sequence>
<feature type="domain" description="TIR" evidence="2">
    <location>
        <begin position="1"/>
        <end position="136"/>
    </location>
</feature>
<evidence type="ECO:0000313" key="3">
    <source>
        <dbReference type="EMBL" id="GAU40056.1"/>
    </source>
</evidence>
<name>A0A2Z6N8B9_TRISU</name>
<accession>A0A2Z6N8B9</accession>
<dbReference type="PANTHER" id="PTHR32009:SF145">
    <property type="entry name" value="NB-ARC DOMAIN PROTEIN"/>
    <property type="match status" value="1"/>
</dbReference>
<dbReference type="InterPro" id="IPR000157">
    <property type="entry name" value="TIR_dom"/>
</dbReference>